<dbReference type="PROSITE" id="PS00086">
    <property type="entry name" value="CYTOCHROME_P450"/>
    <property type="match status" value="1"/>
</dbReference>
<dbReference type="InterPro" id="IPR002401">
    <property type="entry name" value="Cyt_P450_E_grp-I"/>
</dbReference>
<feature type="binding site" description="axial binding residue" evidence="13">
    <location>
        <position position="479"/>
    </location>
    <ligand>
        <name>heme</name>
        <dbReference type="ChEBI" id="CHEBI:30413"/>
    </ligand>
    <ligandPart>
        <name>Fe</name>
        <dbReference type="ChEBI" id="CHEBI:18248"/>
    </ligandPart>
</feature>
<dbReference type="CDD" id="cd11055">
    <property type="entry name" value="CYP3A-like"/>
    <property type="match status" value="1"/>
</dbReference>
<dbReference type="Pfam" id="PF00067">
    <property type="entry name" value="p450"/>
    <property type="match status" value="1"/>
</dbReference>
<keyword evidence="12" id="KW-0472">Membrane</keyword>
<dbReference type="SUPFAM" id="SSF48264">
    <property type="entry name" value="Cytochrome P450"/>
    <property type="match status" value="1"/>
</dbReference>
<dbReference type="InterPro" id="IPR036396">
    <property type="entry name" value="Cyt_P450_sf"/>
</dbReference>
<protein>
    <submittedName>
        <fullName evidence="15">Cytochrome P450 CYP3026A3</fullName>
    </submittedName>
</protein>
<evidence type="ECO:0000256" key="4">
    <source>
        <dbReference type="ARBA" id="ARBA00010617"/>
    </source>
</evidence>
<dbReference type="GO" id="GO:0005506">
    <property type="term" value="F:iron ion binding"/>
    <property type="evidence" value="ECO:0007669"/>
    <property type="project" value="InterPro"/>
</dbReference>
<dbReference type="GO" id="GO:0005789">
    <property type="term" value="C:endoplasmic reticulum membrane"/>
    <property type="evidence" value="ECO:0007669"/>
    <property type="project" value="UniProtKB-SubCell"/>
</dbReference>
<reference evidence="15" key="1">
    <citation type="submission" date="2013-09" db="EMBL/GenBank/DDBJ databases">
        <authorList>
            <person name="Lee J.-S."/>
        </authorList>
    </citation>
    <scope>NUCLEOTIDE SEQUENCE</scope>
</reference>
<accession>A0A088DIA6</accession>
<dbReference type="Gene3D" id="1.10.630.10">
    <property type="entry name" value="Cytochrome P450"/>
    <property type="match status" value="1"/>
</dbReference>
<dbReference type="GO" id="GO:0020037">
    <property type="term" value="F:heme binding"/>
    <property type="evidence" value="ECO:0007669"/>
    <property type="project" value="InterPro"/>
</dbReference>
<evidence type="ECO:0000256" key="6">
    <source>
        <dbReference type="ARBA" id="ARBA00022723"/>
    </source>
</evidence>
<evidence type="ECO:0000256" key="7">
    <source>
        <dbReference type="ARBA" id="ARBA00022824"/>
    </source>
</evidence>
<dbReference type="GO" id="GO:0016705">
    <property type="term" value="F:oxidoreductase activity, acting on paired donors, with incorporation or reduction of molecular oxygen"/>
    <property type="evidence" value="ECO:0007669"/>
    <property type="project" value="InterPro"/>
</dbReference>
<evidence type="ECO:0000256" key="1">
    <source>
        <dbReference type="ARBA" id="ARBA00001971"/>
    </source>
</evidence>
<evidence type="ECO:0000256" key="5">
    <source>
        <dbReference type="ARBA" id="ARBA00022617"/>
    </source>
</evidence>
<evidence type="ECO:0000256" key="14">
    <source>
        <dbReference type="RuleBase" id="RU000461"/>
    </source>
</evidence>
<evidence type="ECO:0000313" key="15">
    <source>
        <dbReference type="EMBL" id="AIL94151.1"/>
    </source>
</evidence>
<evidence type="ECO:0000256" key="2">
    <source>
        <dbReference type="ARBA" id="ARBA00004174"/>
    </source>
</evidence>
<dbReference type="EMBL" id="KF639997">
    <property type="protein sequence ID" value="AIL94151.1"/>
    <property type="molecule type" value="mRNA"/>
</dbReference>
<keyword evidence="6 13" id="KW-0479">Metal-binding</keyword>
<comment type="subcellular location">
    <subcellularLocation>
        <location evidence="3">Endoplasmic reticulum membrane</location>
        <topology evidence="3">Peripheral membrane protein</topology>
    </subcellularLocation>
    <subcellularLocation>
        <location evidence="2">Microsome membrane</location>
        <topology evidence="2">Peripheral membrane protein</topology>
    </subcellularLocation>
</comment>
<keyword evidence="5 13" id="KW-0349">Heme</keyword>
<keyword evidence="11 14" id="KW-0503">Monooxygenase</keyword>
<evidence type="ECO:0000256" key="8">
    <source>
        <dbReference type="ARBA" id="ARBA00022848"/>
    </source>
</evidence>
<evidence type="ECO:0000256" key="3">
    <source>
        <dbReference type="ARBA" id="ARBA00004406"/>
    </source>
</evidence>
<dbReference type="FunFam" id="1.10.630.10:FF:000042">
    <property type="entry name" value="Cytochrome P450"/>
    <property type="match status" value="1"/>
</dbReference>
<keyword evidence="7" id="KW-0256">Endoplasmic reticulum</keyword>
<evidence type="ECO:0000256" key="10">
    <source>
        <dbReference type="ARBA" id="ARBA00023004"/>
    </source>
</evidence>
<keyword evidence="8" id="KW-0492">Microsome</keyword>
<reference evidence="15" key="2">
    <citation type="journal article" date="2014" name="Aquat. Toxicol.">
        <title>Crude oil exposure results in oxidative stress-mediated dysfunctional development and reproduction in the copepod Tigriopus japonicus and modulates expression of cytochrome P450 (CYP) genes.</title>
        <authorList>
            <person name="Han J."/>
            <person name="Won E.J."/>
            <person name="Hwang D.S."/>
            <person name="Shin K.H."/>
            <person name="Lee Y.S."/>
            <person name="Leung K.M."/>
            <person name="Lee S.J."/>
            <person name="Lee J.S."/>
        </authorList>
    </citation>
    <scope>NUCLEOTIDE SEQUENCE</scope>
</reference>
<name>A0A088DIA6_TIGJA</name>
<dbReference type="PANTHER" id="PTHR24292">
    <property type="entry name" value="CYTOCHROME P450"/>
    <property type="match status" value="1"/>
</dbReference>
<dbReference type="InterPro" id="IPR050476">
    <property type="entry name" value="Insect_CytP450_Detox"/>
</dbReference>
<sequence length="536" mass="61305">MIFELIIGVLCIIGYFYIRLKIKWNFWKDHNVPFPQPEFPFGSTPMFGWNSFKQEASMNDLAKTQAMALGFPKFYGNYIFGAPNLMICDPEMAKQIMVKDFDHFVNRQAEDFIKLLEGGHFVDQVWANQMTALQGDKWKNTRATFTPIFTAGKLKGMIKFMHEVTNDLVKSVDQEAKTGKAFDLKEKFGKFSMDTIATCAFGVNAKSFEDDKSTFAMNARAVFRNSRWDVLRIIMALLPGGKEFLNFFGSPINKKHVTLFFYDIIRGTIEHRMKTKTRRNDLVDLMIDAMKADTPPEEDKDTEGQFDQDAKLNHKVVSKQMDEITMVATALVILVAGYDTTAQTMAITSYFLARNPDIQEKLYQEIMECVGEIKNEKGHPDYNQIQSLPYLDMVLHETLRINPALGIITRVCSKDYLIPGTDVLLKKGNEVHINAMAIHNNPNIYPDPEKYDPERFTKEAKANRHPYAFLGFGQGPRNCIGMRFALLEAKLGLFAVLWKYKFVATTETVEEFTLDPSSFLSAPKEALFVKVEERQQ</sequence>
<dbReference type="InterPro" id="IPR017972">
    <property type="entry name" value="Cyt_P450_CS"/>
</dbReference>
<keyword evidence="9 14" id="KW-0560">Oxidoreductase</keyword>
<dbReference type="PRINTS" id="PR00463">
    <property type="entry name" value="EP450I"/>
</dbReference>
<dbReference type="PRINTS" id="PR00385">
    <property type="entry name" value="P450"/>
</dbReference>
<keyword evidence="10 13" id="KW-0408">Iron</keyword>
<dbReference type="PANTHER" id="PTHR24292:SF104">
    <property type="entry name" value="CYTOCHROME P450 308A1-RELATED"/>
    <property type="match status" value="1"/>
</dbReference>
<evidence type="ECO:0000256" key="11">
    <source>
        <dbReference type="ARBA" id="ARBA00023033"/>
    </source>
</evidence>
<evidence type="ECO:0000256" key="9">
    <source>
        <dbReference type="ARBA" id="ARBA00023002"/>
    </source>
</evidence>
<dbReference type="AlphaFoldDB" id="A0A088DIA6"/>
<dbReference type="InterPro" id="IPR001128">
    <property type="entry name" value="Cyt_P450"/>
</dbReference>
<evidence type="ECO:0000256" key="12">
    <source>
        <dbReference type="ARBA" id="ARBA00023136"/>
    </source>
</evidence>
<comment type="cofactor">
    <cofactor evidence="1 13">
        <name>heme</name>
        <dbReference type="ChEBI" id="CHEBI:30413"/>
    </cofactor>
</comment>
<comment type="similarity">
    <text evidence="4 14">Belongs to the cytochrome P450 family.</text>
</comment>
<organism evidence="15">
    <name type="scientific">Tigriopus japonicus</name>
    <name type="common">Copepod</name>
    <dbReference type="NCBI Taxonomy" id="158387"/>
    <lineage>
        <taxon>Eukaryota</taxon>
        <taxon>Metazoa</taxon>
        <taxon>Ecdysozoa</taxon>
        <taxon>Arthropoda</taxon>
        <taxon>Crustacea</taxon>
        <taxon>Multicrustacea</taxon>
        <taxon>Hexanauplia</taxon>
        <taxon>Copepoda</taxon>
        <taxon>Harpacticoida</taxon>
        <taxon>Harpacticidae</taxon>
        <taxon>Tigriopus</taxon>
    </lineage>
</organism>
<dbReference type="GO" id="GO:0004497">
    <property type="term" value="F:monooxygenase activity"/>
    <property type="evidence" value="ECO:0007669"/>
    <property type="project" value="UniProtKB-KW"/>
</dbReference>
<gene>
    <name evidence="15" type="primary">CYP3026A3</name>
</gene>
<evidence type="ECO:0000256" key="13">
    <source>
        <dbReference type="PIRSR" id="PIRSR602401-1"/>
    </source>
</evidence>
<proteinExistence type="evidence at transcript level"/>